<name>A0A2S6NBK6_9HYPH</name>
<sequence>MYKNYIHHFYSNIFLGVRQNCFILVLNKEIAMLHVNPDNFPLTDALEKVLSRLKRKRASAAMSAFEVAGVDPLSEKFVVVIGAMVDAVTCSDPKTLEKYRLAGEARIMAFLPDATFTAQPALNAQVPIAPGSSVPEPKEIKDAIVVPAPKMAEKIEASPMLEDDDRIVKLLASVPQRLAPDDEAPLKALRLFCNANTKMKNPGDFIWQGHANVKRVEAIVSKFGGSVVEVPKSKAFQDQLPAEKADLFDEQQGVSSELDNAATSTDVESTESAASCDAVSAENAEPVIAYANINPSDPAAQLASTDDGKDVDAIIQAHGHGAPTDRTGQMAI</sequence>
<keyword evidence="2" id="KW-1185">Reference proteome</keyword>
<dbReference type="EMBL" id="NHSJ01000045">
    <property type="protein sequence ID" value="PPQ31996.1"/>
    <property type="molecule type" value="Genomic_DNA"/>
</dbReference>
<gene>
    <name evidence="1" type="ORF">CCR94_07245</name>
</gene>
<comment type="caution">
    <text evidence="1">The sequence shown here is derived from an EMBL/GenBank/DDBJ whole genome shotgun (WGS) entry which is preliminary data.</text>
</comment>
<evidence type="ECO:0000313" key="1">
    <source>
        <dbReference type="EMBL" id="PPQ31996.1"/>
    </source>
</evidence>
<evidence type="ECO:0000313" key="2">
    <source>
        <dbReference type="Proteomes" id="UP000239089"/>
    </source>
</evidence>
<accession>A0A2S6NBK6</accession>
<dbReference type="Proteomes" id="UP000239089">
    <property type="component" value="Unassembled WGS sequence"/>
</dbReference>
<protein>
    <submittedName>
        <fullName evidence="1">Uncharacterized protein</fullName>
    </submittedName>
</protein>
<dbReference type="AlphaFoldDB" id="A0A2S6NBK6"/>
<proteinExistence type="predicted"/>
<reference evidence="1 2" key="1">
    <citation type="journal article" date="2018" name="Arch. Microbiol.">
        <title>New insights into the metabolic potential of the phototrophic purple bacterium Rhodopila globiformis DSM 161(T) from its draft genome sequence and evidence for a vanadium-dependent nitrogenase.</title>
        <authorList>
            <person name="Imhoff J.F."/>
            <person name="Rahn T."/>
            <person name="Kunzel S."/>
            <person name="Neulinger S.C."/>
        </authorList>
    </citation>
    <scope>NUCLEOTIDE SEQUENCE [LARGE SCALE GENOMIC DNA]</scope>
    <source>
        <strain evidence="1 2">DSM 16996</strain>
    </source>
</reference>
<organism evidence="1 2">
    <name type="scientific">Rhodoblastus sphagnicola</name>
    <dbReference type="NCBI Taxonomy" id="333368"/>
    <lineage>
        <taxon>Bacteria</taxon>
        <taxon>Pseudomonadati</taxon>
        <taxon>Pseudomonadota</taxon>
        <taxon>Alphaproteobacteria</taxon>
        <taxon>Hyphomicrobiales</taxon>
        <taxon>Rhodoblastaceae</taxon>
        <taxon>Rhodoblastus</taxon>
    </lineage>
</organism>